<sequence length="73" mass="7849">MASSFAKIEAEALQLSSEERVLLADHLLASVSSDPDIDAAWAEEVERRLAEVEVGAPLVSLDDAVTRARRAIS</sequence>
<dbReference type="EMBL" id="JAEPWM010000005">
    <property type="protein sequence ID" value="MBK6007272.1"/>
    <property type="molecule type" value="Genomic_DNA"/>
</dbReference>
<evidence type="ECO:0000313" key="2">
    <source>
        <dbReference type="Proteomes" id="UP000630528"/>
    </source>
</evidence>
<evidence type="ECO:0000313" key="1">
    <source>
        <dbReference type="EMBL" id="MBK6007272.1"/>
    </source>
</evidence>
<dbReference type="Proteomes" id="UP000630528">
    <property type="component" value="Unassembled WGS sequence"/>
</dbReference>
<comment type="caution">
    <text evidence="1">The sequence shown here is derived from an EMBL/GenBank/DDBJ whole genome shotgun (WGS) entry which is preliminary data.</text>
</comment>
<gene>
    <name evidence="1" type="ORF">JJB11_14320</name>
</gene>
<dbReference type="InterPro" id="IPR013406">
    <property type="entry name" value="CHP02574_addiction_mod"/>
</dbReference>
<keyword evidence="2" id="KW-1185">Reference proteome</keyword>
<proteinExistence type="predicted"/>
<dbReference type="Pfam" id="PF09720">
    <property type="entry name" value="Unstab_antitox"/>
    <property type="match status" value="1"/>
</dbReference>
<protein>
    <submittedName>
        <fullName evidence="1">Addiction module protein</fullName>
    </submittedName>
</protein>
<accession>A0A934TTH6</accession>
<reference evidence="1" key="1">
    <citation type="journal article" date="2012" name="J. Microbiol. Biotechnol.">
        <title>Ramlibacter ginsenosidimutans sp. nov., with ginsenoside-converting activity.</title>
        <authorList>
            <person name="Wang L."/>
            <person name="An D.S."/>
            <person name="Kim S.G."/>
            <person name="Jin F.X."/>
            <person name="Kim S.C."/>
            <person name="Lee S.T."/>
            <person name="Im W.T."/>
        </authorList>
    </citation>
    <scope>NUCLEOTIDE SEQUENCE</scope>
    <source>
        <strain evidence="1">KACC 17527</strain>
    </source>
</reference>
<reference evidence="1" key="2">
    <citation type="submission" date="2021-01" db="EMBL/GenBank/DDBJ databases">
        <authorList>
            <person name="Kang M."/>
        </authorList>
    </citation>
    <scope>NUCLEOTIDE SEQUENCE</scope>
    <source>
        <strain evidence="1">KACC 17527</strain>
    </source>
</reference>
<name>A0A934TTH6_9BURK</name>
<dbReference type="RefSeq" id="WP_201172313.1">
    <property type="nucleotide sequence ID" value="NZ_JAEPWM010000005.1"/>
</dbReference>
<organism evidence="1 2">
    <name type="scientific">Ramlibacter ginsenosidimutans</name>
    <dbReference type="NCBI Taxonomy" id="502333"/>
    <lineage>
        <taxon>Bacteria</taxon>
        <taxon>Pseudomonadati</taxon>
        <taxon>Pseudomonadota</taxon>
        <taxon>Betaproteobacteria</taxon>
        <taxon>Burkholderiales</taxon>
        <taxon>Comamonadaceae</taxon>
        <taxon>Ramlibacter</taxon>
    </lineage>
</organism>
<dbReference type="AlphaFoldDB" id="A0A934TTH6"/>